<evidence type="ECO:0000313" key="5">
    <source>
        <dbReference type="Proteomes" id="UP000265566"/>
    </source>
</evidence>
<dbReference type="InterPro" id="IPR001810">
    <property type="entry name" value="F-box_dom"/>
</dbReference>
<evidence type="ECO:0000313" key="3">
    <source>
        <dbReference type="EMBL" id="RHN45868.1"/>
    </source>
</evidence>
<accession>A0A396GZG1</accession>
<dbReference type="Proteomes" id="UP000265566">
    <property type="component" value="Chromosome 7"/>
</dbReference>
<dbReference type="CDD" id="cd22160">
    <property type="entry name" value="F-box_AtFBL13-like"/>
    <property type="match status" value="1"/>
</dbReference>
<dbReference type="AlphaFoldDB" id="A0A396GZG1"/>
<gene>
    <name evidence="2" type="ORF">MtrunA17_Chr7g0236081</name>
    <name evidence="3" type="ORF">MtrunA17_Chr7g0236131</name>
    <name evidence="4" type="ORF">MtrunA17_Chr7g0236171</name>
</gene>
<dbReference type="PROSITE" id="PS50181">
    <property type="entry name" value="FBOX"/>
    <property type="match status" value="1"/>
</dbReference>
<comment type="caution">
    <text evidence="3">The sequence shown here is derived from an EMBL/GenBank/DDBJ whole genome shotgun (WGS) entry which is preliminary data.</text>
</comment>
<dbReference type="Pfam" id="PF00646">
    <property type="entry name" value="F-box"/>
    <property type="match status" value="1"/>
</dbReference>
<dbReference type="EMBL" id="PSQE01000007">
    <property type="protein sequence ID" value="RHN45863.1"/>
    <property type="molecule type" value="Genomic_DNA"/>
</dbReference>
<dbReference type="InterPro" id="IPR036047">
    <property type="entry name" value="F-box-like_dom_sf"/>
</dbReference>
<dbReference type="SUPFAM" id="SSF81383">
    <property type="entry name" value="F-box domain"/>
    <property type="match status" value="1"/>
</dbReference>
<dbReference type="EMBL" id="PSQE01000007">
    <property type="protein sequence ID" value="RHN45868.1"/>
    <property type="molecule type" value="Genomic_DNA"/>
</dbReference>
<dbReference type="Gramene" id="rna40285">
    <property type="protein sequence ID" value="RHN45863.1"/>
    <property type="gene ID" value="gene40285"/>
</dbReference>
<dbReference type="EMBL" id="PSQE01000007">
    <property type="protein sequence ID" value="RHN45872.1"/>
    <property type="molecule type" value="Genomic_DNA"/>
</dbReference>
<dbReference type="Gene3D" id="1.20.1280.50">
    <property type="match status" value="1"/>
</dbReference>
<dbReference type="InterPro" id="IPR053781">
    <property type="entry name" value="F-box_AtFBL13-like"/>
</dbReference>
<proteinExistence type="predicted"/>
<name>A0A396GZG1_MEDTR</name>
<evidence type="ECO:0000313" key="4">
    <source>
        <dbReference type="EMBL" id="RHN45872.1"/>
    </source>
</evidence>
<evidence type="ECO:0000313" key="2">
    <source>
        <dbReference type="EMBL" id="RHN45863.1"/>
    </source>
</evidence>
<sequence>MSRSNPKEDRISALPNPIIWHILSFLPTKTAAITSILSKRWNPLWLSVLILHFEDETFQNMESFSHFMSSVFLLRDITLPLRSFHLKCSKASGIQPQDINRFVHAYEQWRSHVHSRVCTCYPSICTIPTYYFVIFTYEPPENICLHQIAPTIPSCLHCYYCCPNLFAWVD</sequence>
<dbReference type="PANTHER" id="PTHR31293">
    <property type="entry name" value="RNI-LIKE SUPERFAMILY PROTEIN"/>
    <property type="match status" value="1"/>
</dbReference>
<dbReference type="InterPro" id="IPR055294">
    <property type="entry name" value="FBL60-like"/>
</dbReference>
<protein>
    <submittedName>
        <fullName evidence="3">Putative F-box domain-containing protein</fullName>
    </submittedName>
</protein>
<organism evidence="3">
    <name type="scientific">Medicago truncatula</name>
    <name type="common">Barrel medic</name>
    <name type="synonym">Medicago tribuloides</name>
    <dbReference type="NCBI Taxonomy" id="3880"/>
    <lineage>
        <taxon>Eukaryota</taxon>
        <taxon>Viridiplantae</taxon>
        <taxon>Streptophyta</taxon>
        <taxon>Embryophyta</taxon>
        <taxon>Tracheophyta</taxon>
        <taxon>Spermatophyta</taxon>
        <taxon>Magnoliopsida</taxon>
        <taxon>eudicotyledons</taxon>
        <taxon>Gunneridae</taxon>
        <taxon>Pentapetalae</taxon>
        <taxon>rosids</taxon>
        <taxon>fabids</taxon>
        <taxon>Fabales</taxon>
        <taxon>Fabaceae</taxon>
        <taxon>Papilionoideae</taxon>
        <taxon>50 kb inversion clade</taxon>
        <taxon>NPAAA clade</taxon>
        <taxon>Hologalegina</taxon>
        <taxon>IRL clade</taxon>
        <taxon>Trifolieae</taxon>
        <taxon>Medicago</taxon>
    </lineage>
</organism>
<dbReference type="PANTHER" id="PTHR31293:SF16">
    <property type="entry name" value="RNI-LIKE SUPERFAMILY PROTEIN"/>
    <property type="match status" value="1"/>
</dbReference>
<dbReference type="Gramene" id="rna40294">
    <property type="protein sequence ID" value="RHN45872.1"/>
    <property type="gene ID" value="gene40294"/>
</dbReference>
<evidence type="ECO:0000259" key="1">
    <source>
        <dbReference type="PROSITE" id="PS50181"/>
    </source>
</evidence>
<feature type="domain" description="F-box" evidence="1">
    <location>
        <begin position="8"/>
        <end position="61"/>
    </location>
</feature>
<reference evidence="5" key="1">
    <citation type="journal article" date="2018" name="Nat. Plants">
        <title>Whole-genome landscape of Medicago truncatula symbiotic genes.</title>
        <authorList>
            <person name="Pecrix Y."/>
            <person name="Staton S.E."/>
            <person name="Sallet E."/>
            <person name="Lelandais-Briere C."/>
            <person name="Moreau S."/>
            <person name="Carrere S."/>
            <person name="Blein T."/>
            <person name="Jardinaud M.F."/>
            <person name="Latrasse D."/>
            <person name="Zouine M."/>
            <person name="Zahm M."/>
            <person name="Kreplak J."/>
            <person name="Mayjonade B."/>
            <person name="Satge C."/>
            <person name="Perez M."/>
            <person name="Cauet S."/>
            <person name="Marande W."/>
            <person name="Chantry-Darmon C."/>
            <person name="Lopez-Roques C."/>
            <person name="Bouchez O."/>
            <person name="Berard A."/>
            <person name="Debelle F."/>
            <person name="Munos S."/>
            <person name="Bendahmane A."/>
            <person name="Berges H."/>
            <person name="Niebel A."/>
            <person name="Buitink J."/>
            <person name="Frugier F."/>
            <person name="Benhamed M."/>
            <person name="Crespi M."/>
            <person name="Gouzy J."/>
            <person name="Gamas P."/>
        </authorList>
    </citation>
    <scope>NUCLEOTIDE SEQUENCE [LARGE SCALE GENOMIC DNA]</scope>
    <source>
        <strain evidence="5">cv. Jemalong A17</strain>
    </source>
</reference>
<reference evidence="3" key="2">
    <citation type="journal article" date="2018" name="Nat. Plants">
        <title>Whole-genome landscape of Medicago truncatula symbiotic genes.</title>
        <authorList>
            <person name="Pecrix Y."/>
            <person name="Gamas P."/>
            <person name="Carrere S."/>
        </authorList>
    </citation>
    <scope>NUCLEOTIDE SEQUENCE</scope>
    <source>
        <tissue evidence="3">Leaves</tissue>
    </source>
</reference>
<dbReference type="Gramene" id="rna40290">
    <property type="protein sequence ID" value="RHN45868.1"/>
    <property type="gene ID" value="gene40290"/>
</dbReference>